<organism evidence="2 3">
    <name type="scientific">Clonostachys rhizophaga</name>
    <dbReference type="NCBI Taxonomy" id="160324"/>
    <lineage>
        <taxon>Eukaryota</taxon>
        <taxon>Fungi</taxon>
        <taxon>Dikarya</taxon>
        <taxon>Ascomycota</taxon>
        <taxon>Pezizomycotina</taxon>
        <taxon>Sordariomycetes</taxon>
        <taxon>Hypocreomycetidae</taxon>
        <taxon>Hypocreales</taxon>
        <taxon>Bionectriaceae</taxon>
        <taxon>Clonostachys</taxon>
    </lineage>
</organism>
<accession>A0A9N9VR52</accession>
<feature type="compositionally biased region" description="Basic residues" evidence="1">
    <location>
        <begin position="151"/>
        <end position="163"/>
    </location>
</feature>
<feature type="region of interest" description="Disordered" evidence="1">
    <location>
        <begin position="140"/>
        <end position="277"/>
    </location>
</feature>
<sequence>MYLKYPTDLPSATATIQELSTPSTAPTVEKIVPLHPGEFLIKLKEDADPDVWRHVKWDEDIHGKSSADKGIYTGLEEVLKYLEKEGYIGSYDDDVLDQMKQHPDTKSLGDCLYTWNETVLEKNELGETIAKDVPLFGTERVDQKKGDRKERGKGRKKEKIKKQKEKETQEGQGKEQEDQKQEKDQDDQIEKEKDEKKDKQEKEEEEEGKEEEEEETEGQEQEEEEEEQEQEEEEQKKKEEEKEEEDRRAALEKEQKEEEQIDREHMDDAEKKARERHRIEEEEWIEWYHWLAVLPLFTCVVS</sequence>
<feature type="compositionally biased region" description="Basic and acidic residues" evidence="1">
    <location>
        <begin position="164"/>
        <end position="202"/>
    </location>
</feature>
<feature type="compositionally biased region" description="Basic and acidic residues" evidence="1">
    <location>
        <begin position="234"/>
        <end position="277"/>
    </location>
</feature>
<evidence type="ECO:0000313" key="3">
    <source>
        <dbReference type="Proteomes" id="UP000696573"/>
    </source>
</evidence>
<dbReference type="AlphaFoldDB" id="A0A9N9VR52"/>
<protein>
    <submittedName>
        <fullName evidence="2">Uncharacterized protein</fullName>
    </submittedName>
</protein>
<dbReference type="Proteomes" id="UP000696573">
    <property type="component" value="Unassembled WGS sequence"/>
</dbReference>
<feature type="compositionally biased region" description="Basic and acidic residues" evidence="1">
    <location>
        <begin position="140"/>
        <end position="150"/>
    </location>
</feature>
<keyword evidence="3" id="KW-1185">Reference proteome</keyword>
<dbReference type="EMBL" id="CABFNQ020000743">
    <property type="protein sequence ID" value="CAH0031847.1"/>
    <property type="molecule type" value="Genomic_DNA"/>
</dbReference>
<feature type="compositionally biased region" description="Acidic residues" evidence="1">
    <location>
        <begin position="203"/>
        <end position="233"/>
    </location>
</feature>
<comment type="caution">
    <text evidence="2">The sequence shown here is derived from an EMBL/GenBank/DDBJ whole genome shotgun (WGS) entry which is preliminary data.</text>
</comment>
<evidence type="ECO:0000313" key="2">
    <source>
        <dbReference type="EMBL" id="CAH0031847.1"/>
    </source>
</evidence>
<dbReference type="OrthoDB" id="5152536at2759"/>
<name>A0A9N9VR52_9HYPO</name>
<evidence type="ECO:0000256" key="1">
    <source>
        <dbReference type="SAM" id="MobiDB-lite"/>
    </source>
</evidence>
<gene>
    <name evidence="2" type="ORF">CRHIZ90672A_00014503</name>
</gene>
<reference evidence="2" key="1">
    <citation type="submission" date="2021-10" db="EMBL/GenBank/DDBJ databases">
        <authorList>
            <person name="Piombo E."/>
        </authorList>
    </citation>
    <scope>NUCLEOTIDE SEQUENCE</scope>
</reference>
<proteinExistence type="predicted"/>